<evidence type="ECO:0000256" key="5">
    <source>
        <dbReference type="SAM" id="MobiDB-lite"/>
    </source>
</evidence>
<evidence type="ECO:0000259" key="6">
    <source>
        <dbReference type="Pfam" id="PF01764"/>
    </source>
</evidence>
<evidence type="ECO:0000313" key="7">
    <source>
        <dbReference type="EMBL" id="KAJ2934112.1"/>
    </source>
</evidence>
<dbReference type="CDD" id="cd00519">
    <property type="entry name" value="Lipase_3"/>
    <property type="match status" value="1"/>
</dbReference>
<dbReference type="EMBL" id="JANBPK010000726">
    <property type="protein sequence ID" value="KAJ2934112.1"/>
    <property type="molecule type" value="Genomic_DNA"/>
</dbReference>
<feature type="non-terminal residue" evidence="7">
    <location>
        <position position="323"/>
    </location>
</feature>
<comment type="catalytic activity">
    <reaction evidence="3">
        <text>a diacylglycerol + H2O = a monoacylglycerol + a fatty acid + H(+)</text>
        <dbReference type="Rhea" id="RHEA:32731"/>
        <dbReference type="ChEBI" id="CHEBI:15377"/>
        <dbReference type="ChEBI" id="CHEBI:15378"/>
        <dbReference type="ChEBI" id="CHEBI:17408"/>
        <dbReference type="ChEBI" id="CHEBI:18035"/>
        <dbReference type="ChEBI" id="CHEBI:28868"/>
    </reaction>
</comment>
<accession>A0A9W8JGE4</accession>
<dbReference type="Gene3D" id="3.40.50.1820">
    <property type="entry name" value="alpha/beta hydrolase"/>
    <property type="match status" value="1"/>
</dbReference>
<keyword evidence="1" id="KW-1015">Disulfide bond</keyword>
<comment type="similarity">
    <text evidence="2">Belongs to the AB hydrolase superfamily. Lipase family. Class 3 subfamily.</text>
</comment>
<dbReference type="AlphaFoldDB" id="A0A9W8JGE4"/>
<dbReference type="OrthoDB" id="438440at2759"/>
<organism evidence="7 8">
    <name type="scientific">Candolleomyces eurysporus</name>
    <dbReference type="NCBI Taxonomy" id="2828524"/>
    <lineage>
        <taxon>Eukaryota</taxon>
        <taxon>Fungi</taxon>
        <taxon>Dikarya</taxon>
        <taxon>Basidiomycota</taxon>
        <taxon>Agaricomycotina</taxon>
        <taxon>Agaricomycetes</taxon>
        <taxon>Agaricomycetidae</taxon>
        <taxon>Agaricales</taxon>
        <taxon>Agaricineae</taxon>
        <taxon>Psathyrellaceae</taxon>
        <taxon>Candolleomyces</taxon>
    </lineage>
</organism>
<evidence type="ECO:0000256" key="1">
    <source>
        <dbReference type="ARBA" id="ARBA00023157"/>
    </source>
</evidence>
<feature type="region of interest" description="Disordered" evidence="5">
    <location>
        <begin position="1"/>
        <end position="24"/>
    </location>
</feature>
<dbReference type="InterPro" id="IPR002921">
    <property type="entry name" value="Fungal_lipase-type"/>
</dbReference>
<dbReference type="PANTHER" id="PTHR45856:SF11">
    <property type="entry name" value="FUNGAL LIPASE-LIKE DOMAIN-CONTAINING PROTEIN"/>
    <property type="match status" value="1"/>
</dbReference>
<dbReference type="Proteomes" id="UP001140091">
    <property type="component" value="Unassembled WGS sequence"/>
</dbReference>
<name>A0A9W8JGE4_9AGAR</name>
<dbReference type="InterPro" id="IPR029058">
    <property type="entry name" value="AB_hydrolase_fold"/>
</dbReference>
<dbReference type="GO" id="GO:0006629">
    <property type="term" value="P:lipid metabolic process"/>
    <property type="evidence" value="ECO:0007669"/>
    <property type="project" value="InterPro"/>
</dbReference>
<reference evidence="7" key="1">
    <citation type="submission" date="2022-06" db="EMBL/GenBank/DDBJ databases">
        <title>Genome Sequence of Candolleomyces eurysporus.</title>
        <authorList>
            <person name="Buettner E."/>
        </authorList>
    </citation>
    <scope>NUCLEOTIDE SEQUENCE</scope>
    <source>
        <strain evidence="7">VTCC 930004</strain>
    </source>
</reference>
<evidence type="ECO:0000313" key="8">
    <source>
        <dbReference type="Proteomes" id="UP001140091"/>
    </source>
</evidence>
<dbReference type="SUPFAM" id="SSF53474">
    <property type="entry name" value="alpha/beta-Hydrolases"/>
    <property type="match status" value="1"/>
</dbReference>
<feature type="compositionally biased region" description="Polar residues" evidence="5">
    <location>
        <begin position="1"/>
        <end position="22"/>
    </location>
</feature>
<comment type="caution">
    <text evidence="7">The sequence shown here is derived from an EMBL/GenBank/DDBJ whole genome shotgun (WGS) entry which is preliminary data.</text>
</comment>
<evidence type="ECO:0000256" key="2">
    <source>
        <dbReference type="ARBA" id="ARBA00043996"/>
    </source>
</evidence>
<protein>
    <recommendedName>
        <fullName evidence="6">Fungal lipase-type domain-containing protein</fullName>
    </recommendedName>
</protein>
<keyword evidence="8" id="KW-1185">Reference proteome</keyword>
<gene>
    <name evidence="7" type="ORF">H1R20_g2991</name>
</gene>
<proteinExistence type="inferred from homology"/>
<sequence>MDAGTEATSTTPATQGTDQVQPESELDAETLMPIKTPEGVPSISPEKYEELVRYFKYASSSYTLICPRPCGNTLVTSFSNAATDILGFIARDSARKEIIVATRGSASIADVILDAQVIQVPLVAPGVKVLSEVRVHAGFLAAWDSVALQVLTVLLAQHKIYPDYSFVTTGHSLGGAVALLAALSLKGTFPSSEVRTYSYGAPRTGNDAFAETVNTTFGLNAHRVVHANDGSLPGPLTASVPTMIPGILGYHHHGVEYWQYASPPSNSTTVQCDMSGEDPKCSLSIPTRGITIAHTNVILWDPGIDPVLPVTAKLAPISIPPGG</sequence>
<feature type="domain" description="Fungal lipase-type" evidence="6">
    <location>
        <begin position="99"/>
        <end position="229"/>
    </location>
</feature>
<evidence type="ECO:0000256" key="3">
    <source>
        <dbReference type="ARBA" id="ARBA00047591"/>
    </source>
</evidence>
<dbReference type="Pfam" id="PF01764">
    <property type="entry name" value="Lipase_3"/>
    <property type="match status" value="1"/>
</dbReference>
<evidence type="ECO:0000256" key="4">
    <source>
        <dbReference type="ARBA" id="ARBA00048461"/>
    </source>
</evidence>
<comment type="catalytic activity">
    <reaction evidence="4">
        <text>a monoacylglycerol + H2O = glycerol + a fatty acid + H(+)</text>
        <dbReference type="Rhea" id="RHEA:15245"/>
        <dbReference type="ChEBI" id="CHEBI:15377"/>
        <dbReference type="ChEBI" id="CHEBI:15378"/>
        <dbReference type="ChEBI" id="CHEBI:17408"/>
        <dbReference type="ChEBI" id="CHEBI:17754"/>
        <dbReference type="ChEBI" id="CHEBI:28868"/>
    </reaction>
</comment>
<dbReference type="PANTHER" id="PTHR45856">
    <property type="entry name" value="ALPHA/BETA-HYDROLASES SUPERFAMILY PROTEIN"/>
    <property type="match status" value="1"/>
</dbReference>
<dbReference type="InterPro" id="IPR051218">
    <property type="entry name" value="Sec_MonoDiacylglyc_Lipase"/>
</dbReference>